<comment type="subcellular location">
    <subcellularLocation>
        <location evidence="1">Cytoplasm</location>
    </subcellularLocation>
    <subcellularLocation>
        <location evidence="2">Nucleus</location>
        <location evidence="2">Nucleolus</location>
    </subcellularLocation>
</comment>
<dbReference type="Pfam" id="PF16969">
    <property type="entry name" value="SRP68"/>
    <property type="match status" value="2"/>
</dbReference>
<dbReference type="PaxDb" id="2850-Phatr48430"/>
<dbReference type="GO" id="GO:0006614">
    <property type="term" value="P:SRP-dependent cotranslational protein targeting to membrane"/>
    <property type="evidence" value="ECO:0007669"/>
    <property type="project" value="InterPro"/>
</dbReference>
<accession>B7G738</accession>
<evidence type="ECO:0000256" key="5">
    <source>
        <dbReference type="ARBA" id="ARBA00022884"/>
    </source>
</evidence>
<name>B7G738_PHATC</name>
<dbReference type="CDD" id="cd15481">
    <property type="entry name" value="SRP68-RBD"/>
    <property type="match status" value="1"/>
</dbReference>
<dbReference type="AlphaFoldDB" id="B7G738"/>
<dbReference type="GO" id="GO:0008312">
    <property type="term" value="F:7S RNA binding"/>
    <property type="evidence" value="ECO:0007669"/>
    <property type="project" value="InterPro"/>
</dbReference>
<dbReference type="PANTHER" id="PTHR12860">
    <property type="entry name" value="SIGNAL RECOGNITION PARTICLE 68 KDA PROTEIN"/>
    <property type="match status" value="1"/>
</dbReference>
<evidence type="ECO:0000256" key="4">
    <source>
        <dbReference type="ARBA" id="ARBA00022490"/>
    </source>
</evidence>
<sequence>MTADDGVTEGTKPFSLRLFWFLDRAQSSHGIPHQDYASYHRFCTARLHRIRHAKPVRSMLTHNHKYVEGASGRRHAYCHRDVPRTVDHENVLWNVVCQAERAWATACELQQQQSLVSVTKKKSPHSNVMRRLNKALHWASQLSELAGTCCDANTVQECLAYQAWMLANKHLEQKRHADAYRSFRAAMTTLIDLAQTASTEGSPDGLAAADVWTTKAETYIRPLVRFCQYEARDELDSLELEDSASSTGASTKATTDGINIAFRGKVVSLGSYKQLSVLYLKMEQELAHAQELDETRFLQLLSDLDEALHVIQSDYAHYESLPAGPAIQAKRDELLALKGYFNYKKLSVMRSHQEQLIDKLKDDAEIVHVYDTLLRNVQAMADLPSQQEGEGLNALAVEEDPYWLEAQAHVVRIRALRCFHVARLFEFVLDGTPMQVLALLKQAHKLATRAEEEVAACDLDDSDAHMQQMKGLQTKIKTMTCRMQARRYVELSSGSHSSSTNRPIWLRLNDLDAGMVMADDPPMTIPIPCKPTFYDIAWQRIGGDFSMDAVDKVLAANQSKKSGGILGWFNS</sequence>
<dbReference type="GeneID" id="7203610"/>
<dbReference type="eggNOG" id="KOG2460">
    <property type="taxonomic scope" value="Eukaryota"/>
</dbReference>
<dbReference type="GO" id="GO:0005047">
    <property type="term" value="F:signal recognition particle binding"/>
    <property type="evidence" value="ECO:0007669"/>
    <property type="project" value="InterPro"/>
</dbReference>
<keyword evidence="7" id="KW-0539">Nucleus</keyword>
<dbReference type="GO" id="GO:0030942">
    <property type="term" value="F:endoplasmic reticulum signal peptide binding"/>
    <property type="evidence" value="ECO:0007669"/>
    <property type="project" value="InterPro"/>
</dbReference>
<evidence type="ECO:0000256" key="7">
    <source>
        <dbReference type="ARBA" id="ARBA00023242"/>
    </source>
</evidence>
<comment type="similarity">
    <text evidence="3">Belongs to the SRP68 family.</text>
</comment>
<evidence type="ECO:0000256" key="3">
    <source>
        <dbReference type="ARBA" id="ARBA00009352"/>
    </source>
</evidence>
<keyword evidence="8" id="KW-0687">Ribonucleoprotein</keyword>
<evidence type="ECO:0000256" key="6">
    <source>
        <dbReference type="ARBA" id="ARBA00023135"/>
    </source>
</evidence>
<evidence type="ECO:0000256" key="8">
    <source>
        <dbReference type="ARBA" id="ARBA00023274"/>
    </source>
</evidence>
<dbReference type="Proteomes" id="UP000000759">
    <property type="component" value="Chromosome 17"/>
</dbReference>
<dbReference type="InterPro" id="IPR026258">
    <property type="entry name" value="SRP68"/>
</dbReference>
<dbReference type="EMBL" id="CM000619">
    <property type="protein sequence ID" value="EEC45702.1"/>
    <property type="molecule type" value="Genomic_DNA"/>
</dbReference>
<dbReference type="STRING" id="556484.B7G738"/>
<dbReference type="GO" id="GO:0005786">
    <property type="term" value="C:signal recognition particle, endoplasmic reticulum targeting"/>
    <property type="evidence" value="ECO:0007669"/>
    <property type="project" value="UniProtKB-KW"/>
</dbReference>
<reference evidence="11" key="2">
    <citation type="submission" date="2008-08" db="EMBL/GenBank/DDBJ databases">
        <authorList>
            <consortium name="Diatom Consortium"/>
            <person name="Grigoriev I."/>
            <person name="Grimwood J."/>
            <person name="Kuo A."/>
            <person name="Otillar R.P."/>
            <person name="Salamov A."/>
            <person name="Detter J.C."/>
            <person name="Lindquist E."/>
            <person name="Shapiro H."/>
            <person name="Lucas S."/>
            <person name="Glavina del Rio T."/>
            <person name="Pitluck S."/>
            <person name="Rokhsar D."/>
            <person name="Bowler C."/>
        </authorList>
    </citation>
    <scope>GENOME REANNOTATION</scope>
    <source>
        <strain evidence="11">CCAP 1055/1</strain>
    </source>
</reference>
<keyword evidence="5" id="KW-0694">RNA-binding</keyword>
<evidence type="ECO:0000256" key="1">
    <source>
        <dbReference type="ARBA" id="ARBA00004496"/>
    </source>
</evidence>
<dbReference type="RefSeq" id="XP_002182966.1">
    <property type="nucleotide sequence ID" value="XM_002182930.1"/>
</dbReference>
<dbReference type="Gene3D" id="1.10.3450.40">
    <property type="entry name" value="Signal recognition particle, SRP68 subunit, RNA-binding domain"/>
    <property type="match status" value="1"/>
</dbReference>
<dbReference type="GO" id="GO:0005730">
    <property type="term" value="C:nucleolus"/>
    <property type="evidence" value="ECO:0007669"/>
    <property type="project" value="UniProtKB-SubCell"/>
</dbReference>
<dbReference type="OMA" id="DERFIHI"/>
<evidence type="ECO:0000313" key="10">
    <source>
        <dbReference type="EMBL" id="EEC45702.1"/>
    </source>
</evidence>
<dbReference type="KEGG" id="pti:PHATRDRAFT_48430"/>
<keyword evidence="4" id="KW-0963">Cytoplasm</keyword>
<proteinExistence type="inferred from homology"/>
<organism evidence="10 11">
    <name type="scientific">Phaeodactylum tricornutum (strain CCAP 1055/1)</name>
    <dbReference type="NCBI Taxonomy" id="556484"/>
    <lineage>
        <taxon>Eukaryota</taxon>
        <taxon>Sar</taxon>
        <taxon>Stramenopiles</taxon>
        <taxon>Ochrophyta</taxon>
        <taxon>Bacillariophyta</taxon>
        <taxon>Bacillariophyceae</taxon>
        <taxon>Bacillariophycidae</taxon>
        <taxon>Naviculales</taxon>
        <taxon>Phaeodactylaceae</taxon>
        <taxon>Phaeodactylum</taxon>
    </lineage>
</organism>
<reference evidence="10 11" key="1">
    <citation type="journal article" date="2008" name="Nature">
        <title>The Phaeodactylum genome reveals the evolutionary history of diatom genomes.</title>
        <authorList>
            <person name="Bowler C."/>
            <person name="Allen A.E."/>
            <person name="Badger J.H."/>
            <person name="Grimwood J."/>
            <person name="Jabbari K."/>
            <person name="Kuo A."/>
            <person name="Maheswari U."/>
            <person name="Martens C."/>
            <person name="Maumus F."/>
            <person name="Otillar R.P."/>
            <person name="Rayko E."/>
            <person name="Salamov A."/>
            <person name="Vandepoele K."/>
            <person name="Beszteri B."/>
            <person name="Gruber A."/>
            <person name="Heijde M."/>
            <person name="Katinka M."/>
            <person name="Mock T."/>
            <person name="Valentin K."/>
            <person name="Verret F."/>
            <person name="Berges J.A."/>
            <person name="Brownlee C."/>
            <person name="Cadoret J.P."/>
            <person name="Chiovitti A."/>
            <person name="Choi C.J."/>
            <person name="Coesel S."/>
            <person name="De Martino A."/>
            <person name="Detter J.C."/>
            <person name="Durkin C."/>
            <person name="Falciatore A."/>
            <person name="Fournet J."/>
            <person name="Haruta M."/>
            <person name="Huysman M.J."/>
            <person name="Jenkins B.D."/>
            <person name="Jiroutova K."/>
            <person name="Jorgensen R.E."/>
            <person name="Joubert Y."/>
            <person name="Kaplan A."/>
            <person name="Kroger N."/>
            <person name="Kroth P.G."/>
            <person name="La Roche J."/>
            <person name="Lindquist E."/>
            <person name="Lommer M."/>
            <person name="Martin-Jezequel V."/>
            <person name="Lopez P.J."/>
            <person name="Lucas S."/>
            <person name="Mangogna M."/>
            <person name="McGinnis K."/>
            <person name="Medlin L.K."/>
            <person name="Montsant A."/>
            <person name="Oudot-Le Secq M.P."/>
            <person name="Napoli C."/>
            <person name="Obornik M."/>
            <person name="Parker M.S."/>
            <person name="Petit J.L."/>
            <person name="Porcel B.M."/>
            <person name="Poulsen N."/>
            <person name="Robison M."/>
            <person name="Rychlewski L."/>
            <person name="Rynearson T.A."/>
            <person name="Schmutz J."/>
            <person name="Shapiro H."/>
            <person name="Siaut M."/>
            <person name="Stanley M."/>
            <person name="Sussman M.R."/>
            <person name="Taylor A.R."/>
            <person name="Vardi A."/>
            <person name="von Dassow P."/>
            <person name="Vyverman W."/>
            <person name="Willis A."/>
            <person name="Wyrwicz L.S."/>
            <person name="Rokhsar D.S."/>
            <person name="Weissenbach J."/>
            <person name="Armbrust E.V."/>
            <person name="Green B.R."/>
            <person name="Van de Peer Y."/>
            <person name="Grigoriev I.V."/>
        </authorList>
    </citation>
    <scope>NUCLEOTIDE SEQUENCE [LARGE SCALE GENOMIC DNA]</scope>
    <source>
        <strain evidence="10 11">CCAP 1055/1</strain>
    </source>
</reference>
<dbReference type="OrthoDB" id="10255118at2759"/>
<dbReference type="InterPro" id="IPR034652">
    <property type="entry name" value="SRP68-RBD"/>
</dbReference>
<dbReference type="PANTHER" id="PTHR12860:SF0">
    <property type="entry name" value="SIGNAL RECOGNITION PARTICLE SUBUNIT SRP68"/>
    <property type="match status" value="1"/>
</dbReference>
<protein>
    <recommendedName>
        <fullName evidence="9">Signal recognition particle subunit SRP68</fullName>
    </recommendedName>
</protein>
<dbReference type="HOGENOM" id="CLU_018649_0_1_1"/>
<gene>
    <name evidence="10" type="ORF">PHATRDRAFT_48430</name>
</gene>
<dbReference type="InterPro" id="IPR038253">
    <property type="entry name" value="SRP68_N_sf"/>
</dbReference>
<evidence type="ECO:0000256" key="9">
    <source>
        <dbReference type="ARBA" id="ARBA00029498"/>
    </source>
</evidence>
<keyword evidence="11" id="KW-1185">Reference proteome</keyword>
<evidence type="ECO:0000313" key="11">
    <source>
        <dbReference type="Proteomes" id="UP000000759"/>
    </source>
</evidence>
<dbReference type="InParanoid" id="B7G738"/>
<evidence type="ECO:0000256" key="2">
    <source>
        <dbReference type="ARBA" id="ARBA00004604"/>
    </source>
</evidence>
<keyword evidence="6" id="KW-0733">Signal recognition particle</keyword>